<protein>
    <submittedName>
        <fullName evidence="1">LmbE family N-acetylglucosaminyl deacetylase</fullName>
    </submittedName>
</protein>
<dbReference type="RefSeq" id="WP_310319110.1">
    <property type="nucleotide sequence ID" value="NZ_JAVDWU010000007.1"/>
</dbReference>
<evidence type="ECO:0000313" key="1">
    <source>
        <dbReference type="EMBL" id="MDR7151545.1"/>
    </source>
</evidence>
<dbReference type="InterPro" id="IPR003737">
    <property type="entry name" value="GlcNAc_PI_deacetylase-related"/>
</dbReference>
<gene>
    <name evidence="1" type="ORF">J2W49_003521</name>
</gene>
<dbReference type="InterPro" id="IPR024078">
    <property type="entry name" value="LmbE-like_dom_sf"/>
</dbReference>
<organism evidence="1 2">
    <name type="scientific">Hydrogenophaga palleronii</name>
    <dbReference type="NCBI Taxonomy" id="65655"/>
    <lineage>
        <taxon>Bacteria</taxon>
        <taxon>Pseudomonadati</taxon>
        <taxon>Pseudomonadota</taxon>
        <taxon>Betaproteobacteria</taxon>
        <taxon>Burkholderiales</taxon>
        <taxon>Comamonadaceae</taxon>
        <taxon>Hydrogenophaga</taxon>
    </lineage>
</organism>
<proteinExistence type="predicted"/>
<reference evidence="1 2" key="1">
    <citation type="submission" date="2023-07" db="EMBL/GenBank/DDBJ databases">
        <title>Sorghum-associated microbial communities from plants grown in Nebraska, USA.</title>
        <authorList>
            <person name="Schachtman D."/>
        </authorList>
    </citation>
    <scope>NUCLEOTIDE SEQUENCE [LARGE SCALE GENOMIC DNA]</scope>
    <source>
        <strain evidence="1 2">4249</strain>
    </source>
</reference>
<name>A0ABU1WQH4_9BURK</name>
<dbReference type="Gene3D" id="3.40.50.10320">
    <property type="entry name" value="LmbE-like"/>
    <property type="match status" value="1"/>
</dbReference>
<dbReference type="Proteomes" id="UP001265700">
    <property type="component" value="Unassembled WGS sequence"/>
</dbReference>
<evidence type="ECO:0000313" key="2">
    <source>
        <dbReference type="Proteomes" id="UP001265700"/>
    </source>
</evidence>
<comment type="caution">
    <text evidence="1">The sequence shown here is derived from an EMBL/GenBank/DDBJ whole genome shotgun (WGS) entry which is preliminary data.</text>
</comment>
<dbReference type="SUPFAM" id="SSF102588">
    <property type="entry name" value="LmbE-like"/>
    <property type="match status" value="1"/>
</dbReference>
<dbReference type="Pfam" id="PF02585">
    <property type="entry name" value="PIG-L"/>
    <property type="match status" value="1"/>
</dbReference>
<sequence>MLHDNDSVREWLNAIGVERLVVISPHLDDAVLSVAGLLRAASARAKVLTVFTEADPQHGMAWAQAAGFADAREEHAARRLEDLRAMQYLGCGHVHAGLRSGELTDEAAQGLLRGLLDNQAPEPSDALFLLPAASGGTRPYTWFQNLRNRLLRIPFGAPAHPEHQQVRDQMWKALSSRLARVGFYADLPYAWRQSDAKIQAELEARTAQPLEAIHIRGDLKDKLAATGHYPSQMRLILGQSPAYQQRVLSRPECIFLVKTPPTTGTP</sequence>
<keyword evidence="2" id="KW-1185">Reference proteome</keyword>
<accession>A0ABU1WQH4</accession>
<dbReference type="EMBL" id="JAVDWU010000007">
    <property type="protein sequence ID" value="MDR7151545.1"/>
    <property type="molecule type" value="Genomic_DNA"/>
</dbReference>